<gene>
    <name evidence="2" type="ORF">JMJ35_000652</name>
</gene>
<dbReference type="Proteomes" id="UP001166286">
    <property type="component" value="Unassembled WGS sequence"/>
</dbReference>
<dbReference type="Gene3D" id="3.40.50.150">
    <property type="entry name" value="Vaccinia Virus protein VP39"/>
    <property type="match status" value="1"/>
</dbReference>
<reference evidence="2" key="1">
    <citation type="submission" date="2023-03" db="EMBL/GenBank/DDBJ databases">
        <title>Complete genome of Cladonia borealis.</title>
        <authorList>
            <person name="Park H."/>
        </authorList>
    </citation>
    <scope>NUCLEOTIDE SEQUENCE</scope>
    <source>
        <strain evidence="2">ANT050790</strain>
    </source>
</reference>
<dbReference type="Pfam" id="PF13847">
    <property type="entry name" value="Methyltransf_31"/>
    <property type="match status" value="1"/>
</dbReference>
<accession>A0AA39V5Y3</accession>
<dbReference type="InterPro" id="IPR025714">
    <property type="entry name" value="Methyltranfer_dom"/>
</dbReference>
<feature type="domain" description="Methyltransferase" evidence="1">
    <location>
        <begin position="38"/>
        <end position="145"/>
    </location>
</feature>
<dbReference type="SUPFAM" id="SSF53335">
    <property type="entry name" value="S-adenosyl-L-methionine-dependent methyltransferases"/>
    <property type="match status" value="1"/>
</dbReference>
<dbReference type="CDD" id="cd02440">
    <property type="entry name" value="AdoMet_MTases"/>
    <property type="match status" value="1"/>
</dbReference>
<organism evidence="2 3">
    <name type="scientific">Cladonia borealis</name>
    <dbReference type="NCBI Taxonomy" id="184061"/>
    <lineage>
        <taxon>Eukaryota</taxon>
        <taxon>Fungi</taxon>
        <taxon>Dikarya</taxon>
        <taxon>Ascomycota</taxon>
        <taxon>Pezizomycotina</taxon>
        <taxon>Lecanoromycetes</taxon>
        <taxon>OSLEUM clade</taxon>
        <taxon>Lecanoromycetidae</taxon>
        <taxon>Lecanorales</taxon>
        <taxon>Lecanorineae</taxon>
        <taxon>Cladoniaceae</taxon>
        <taxon>Cladonia</taxon>
    </lineage>
</organism>
<evidence type="ECO:0000313" key="2">
    <source>
        <dbReference type="EMBL" id="KAK0517497.1"/>
    </source>
</evidence>
<dbReference type="PANTHER" id="PTHR43591:SF24">
    <property type="entry name" value="2-METHOXY-6-POLYPRENYL-1,4-BENZOQUINOL METHYLASE, MITOCHONDRIAL"/>
    <property type="match status" value="1"/>
</dbReference>
<dbReference type="PANTHER" id="PTHR43591">
    <property type="entry name" value="METHYLTRANSFERASE"/>
    <property type="match status" value="1"/>
</dbReference>
<dbReference type="InterPro" id="IPR029063">
    <property type="entry name" value="SAM-dependent_MTases_sf"/>
</dbReference>
<dbReference type="GO" id="GO:0008168">
    <property type="term" value="F:methyltransferase activity"/>
    <property type="evidence" value="ECO:0007669"/>
    <property type="project" value="TreeGrafter"/>
</dbReference>
<dbReference type="AlphaFoldDB" id="A0AA39V5Y3"/>
<name>A0AA39V5Y3_9LECA</name>
<protein>
    <recommendedName>
        <fullName evidence="1">Methyltransferase domain-containing protein</fullName>
    </recommendedName>
</protein>
<sequence>MAQRDNLYISGHSKSTLDWHSARSAANSAAYLLASIRPDMHILDIGCGPGTITADLAVLVPQGSVIGIDLSPEAIEESRSMAAKRSLKNISFEVGDAHELCFPDHKFDVVHAHQVLQHISDPIQALREWHRLIKPAGILACREGDYGSSATFYPANQDIAEFQNVYQKAARARSGEPNGGRHLVAWARAAGIGRPNITATASVWCFSAPESRTCWSNLWVGRLTDSPLRDNLINGGFAAEEDIDRYIKAWREWAAEEDAWATFVHGEILCHL</sequence>
<keyword evidence="3" id="KW-1185">Reference proteome</keyword>
<proteinExistence type="predicted"/>
<comment type="caution">
    <text evidence="2">The sequence shown here is derived from an EMBL/GenBank/DDBJ whole genome shotgun (WGS) entry which is preliminary data.</text>
</comment>
<evidence type="ECO:0000313" key="3">
    <source>
        <dbReference type="Proteomes" id="UP001166286"/>
    </source>
</evidence>
<dbReference type="EMBL" id="JAFEKC020000001">
    <property type="protein sequence ID" value="KAK0517497.1"/>
    <property type="molecule type" value="Genomic_DNA"/>
</dbReference>
<evidence type="ECO:0000259" key="1">
    <source>
        <dbReference type="Pfam" id="PF13847"/>
    </source>
</evidence>